<evidence type="ECO:0000256" key="4">
    <source>
        <dbReference type="ARBA" id="ARBA00023239"/>
    </source>
</evidence>
<gene>
    <name evidence="7" type="ORF">GBAR_LOCUS3029</name>
</gene>
<organism evidence="7 8">
    <name type="scientific">Geodia barretti</name>
    <name type="common">Barrett's horny sponge</name>
    <dbReference type="NCBI Taxonomy" id="519541"/>
    <lineage>
        <taxon>Eukaryota</taxon>
        <taxon>Metazoa</taxon>
        <taxon>Porifera</taxon>
        <taxon>Demospongiae</taxon>
        <taxon>Heteroscleromorpha</taxon>
        <taxon>Tetractinellida</taxon>
        <taxon>Astrophorina</taxon>
        <taxon>Geodiidae</taxon>
        <taxon>Geodia</taxon>
    </lineage>
</organism>
<dbReference type="Proteomes" id="UP001174909">
    <property type="component" value="Unassembled WGS sequence"/>
</dbReference>
<comment type="similarity">
    <text evidence="1">Belongs to the nitrile hydratase subunit alpha family.</text>
</comment>
<evidence type="ECO:0000256" key="1">
    <source>
        <dbReference type="ARBA" id="ARBA00009363"/>
    </source>
</evidence>
<keyword evidence="4" id="KW-0456">Lyase</keyword>
<feature type="domain" description="Nitrile hydratase alpha/Thiocyanate hydrolase gamma" evidence="6">
    <location>
        <begin position="22"/>
        <end position="201"/>
    </location>
</feature>
<name>A0AA35R3D9_GEOBA</name>
<dbReference type="AlphaFoldDB" id="A0AA35R3D9"/>
<comment type="caution">
    <text evidence="7">The sequence shown here is derived from an EMBL/GenBank/DDBJ whole genome shotgun (WGS) entry which is preliminary data.</text>
</comment>
<dbReference type="GO" id="GO:0018822">
    <property type="term" value="F:nitrile hydratase activity"/>
    <property type="evidence" value="ECO:0007669"/>
    <property type="project" value="UniProtKB-EC"/>
</dbReference>
<evidence type="ECO:0000313" key="7">
    <source>
        <dbReference type="EMBL" id="CAI8000825.1"/>
    </source>
</evidence>
<keyword evidence="3" id="KW-0479">Metal-binding</keyword>
<sequence length="209" mass="23526">MAHEHGPEEQHEAGPKHELSHWAKRAYAMRDILIEKGVVTEEDIRQQAEFAESKTPANGARLVALAWTDTDFKARLMADPKKVCAEMGIDASTLNEFVILENTDRVRHMVVCTLCSCYPRPILGRPPDWYKSFNYRKRAVNDPRGVMREFGLEVPGDVEVRVHDSTADMRYLVIPERPAGTEGLGVEELEKLVTRDSMIGVMDALPAVP</sequence>
<evidence type="ECO:0000259" key="6">
    <source>
        <dbReference type="Pfam" id="PF02979"/>
    </source>
</evidence>
<accession>A0AA35R3D9</accession>
<comment type="catalytic activity">
    <reaction evidence="5">
        <text>an aliphatic primary amide = an aliphatic nitrile + H2O</text>
        <dbReference type="Rhea" id="RHEA:12673"/>
        <dbReference type="ChEBI" id="CHEBI:15377"/>
        <dbReference type="ChEBI" id="CHEBI:65285"/>
        <dbReference type="ChEBI" id="CHEBI:80291"/>
        <dbReference type="EC" id="4.2.1.84"/>
    </reaction>
</comment>
<dbReference type="SUPFAM" id="SSF56209">
    <property type="entry name" value="Nitrile hydratase alpha chain"/>
    <property type="match status" value="1"/>
</dbReference>
<dbReference type="NCBIfam" id="TIGR01323">
    <property type="entry name" value="nitrile_alph"/>
    <property type="match status" value="1"/>
</dbReference>
<keyword evidence="8" id="KW-1185">Reference proteome</keyword>
<dbReference type="InterPro" id="IPR023900">
    <property type="entry name" value="CN_Hdrtase_asu/SCN_Hdrlase_gsu"/>
</dbReference>
<protein>
    <recommendedName>
        <fullName evidence="2">nitrile hydratase</fullName>
        <ecNumber evidence="2">4.2.1.84</ecNumber>
    </recommendedName>
</protein>
<dbReference type="InterPro" id="IPR018141">
    <property type="entry name" value="Nitrile_hydratase_asu"/>
</dbReference>
<reference evidence="7" key="1">
    <citation type="submission" date="2023-03" db="EMBL/GenBank/DDBJ databases">
        <authorList>
            <person name="Steffen K."/>
            <person name="Cardenas P."/>
        </authorList>
    </citation>
    <scope>NUCLEOTIDE SEQUENCE</scope>
</reference>
<evidence type="ECO:0000256" key="2">
    <source>
        <dbReference type="ARBA" id="ARBA00013079"/>
    </source>
</evidence>
<dbReference type="GO" id="GO:0046914">
    <property type="term" value="F:transition metal ion binding"/>
    <property type="evidence" value="ECO:0007669"/>
    <property type="project" value="InterPro"/>
</dbReference>
<dbReference type="Pfam" id="PF02979">
    <property type="entry name" value="NHase_alpha"/>
    <property type="match status" value="1"/>
</dbReference>
<dbReference type="EMBL" id="CASHTH010000420">
    <property type="protein sequence ID" value="CAI8000825.1"/>
    <property type="molecule type" value="Genomic_DNA"/>
</dbReference>
<dbReference type="PIRSF" id="PIRSF001426">
    <property type="entry name" value="NHase_alpha"/>
    <property type="match status" value="1"/>
</dbReference>
<evidence type="ECO:0000256" key="3">
    <source>
        <dbReference type="ARBA" id="ARBA00022723"/>
    </source>
</evidence>
<evidence type="ECO:0000256" key="5">
    <source>
        <dbReference type="ARBA" id="ARBA00044877"/>
    </source>
</evidence>
<proteinExistence type="inferred from homology"/>
<dbReference type="Gene3D" id="3.90.330.10">
    <property type="entry name" value="Nitrile hydratase alpha /Thiocyanate hydrolase gamma"/>
    <property type="match status" value="1"/>
</dbReference>
<evidence type="ECO:0000313" key="8">
    <source>
        <dbReference type="Proteomes" id="UP001174909"/>
    </source>
</evidence>
<dbReference type="InterPro" id="IPR036648">
    <property type="entry name" value="CN_Hdrase_a/SCN_Hdrase_g_sf"/>
</dbReference>
<dbReference type="EC" id="4.2.1.84" evidence="2"/>
<dbReference type="InterPro" id="IPR004232">
    <property type="entry name" value="CN_Hdrtase_a/SCN_Hdrlase_g"/>
</dbReference>